<organism evidence="8 9">
    <name type="scientific">Methyloglobulus morosus KoM1</name>
    <dbReference type="NCBI Taxonomy" id="1116472"/>
    <lineage>
        <taxon>Bacteria</taxon>
        <taxon>Pseudomonadati</taxon>
        <taxon>Pseudomonadota</taxon>
        <taxon>Gammaproteobacteria</taxon>
        <taxon>Methylococcales</taxon>
        <taxon>Methylococcaceae</taxon>
        <taxon>Methyloglobulus</taxon>
    </lineage>
</organism>
<sequence>MVWKPHVTVAAVIERNGRFLLVEEHTSNGLQFNQPAGHLEENESLIDAVKREALEETGWQFEPEQIVSIQLWRKNSQAPSFLRCCFSGQCHSHDPNHTLDEGIVATHWLTREEIHDQKHRLRSPLVSIAVDEYLSGQRYPLSLLKTFIDLKHA</sequence>
<evidence type="ECO:0000256" key="1">
    <source>
        <dbReference type="ARBA" id="ARBA00001946"/>
    </source>
</evidence>
<dbReference type="PROSITE" id="PS51462">
    <property type="entry name" value="NUDIX"/>
    <property type="match status" value="1"/>
</dbReference>
<comment type="cofactor">
    <cofactor evidence="1 6">
        <name>Mg(2+)</name>
        <dbReference type="ChEBI" id="CHEBI:18420"/>
    </cofactor>
</comment>
<dbReference type="InterPro" id="IPR033713">
    <property type="entry name" value="NudJ"/>
</dbReference>
<comment type="similarity">
    <text evidence="2 6">Belongs to the Nudix hydrolase family. NudJ subfamily.</text>
</comment>
<protein>
    <recommendedName>
        <fullName evidence="4 6">Phosphatase NudJ</fullName>
        <ecNumber evidence="6">3.6.1.-</ecNumber>
    </recommendedName>
</protein>
<comment type="subunit">
    <text evidence="3 6">Monomer.</text>
</comment>
<feature type="domain" description="Nudix hydrolase" evidence="7">
    <location>
        <begin position="4"/>
        <end position="134"/>
    </location>
</feature>
<evidence type="ECO:0000256" key="2">
    <source>
        <dbReference type="ARBA" id="ARBA00007608"/>
    </source>
</evidence>
<dbReference type="Proteomes" id="UP000017842">
    <property type="component" value="Unassembled WGS sequence"/>
</dbReference>
<dbReference type="PROSITE" id="PS00893">
    <property type="entry name" value="NUDIX_BOX"/>
    <property type="match status" value="1"/>
</dbReference>
<dbReference type="Pfam" id="PF00293">
    <property type="entry name" value="NUDIX"/>
    <property type="match status" value="1"/>
</dbReference>
<dbReference type="GO" id="GO:0017110">
    <property type="term" value="F:nucleoside diphosphate phosphatase activity"/>
    <property type="evidence" value="ECO:0007669"/>
    <property type="project" value="InterPro"/>
</dbReference>
<name>V5DYD8_9GAMM</name>
<dbReference type="PANTHER" id="PTHR43222:SF11">
    <property type="entry name" value="PHOSPHATASE NUDJ"/>
    <property type="match status" value="1"/>
</dbReference>
<evidence type="ECO:0000256" key="6">
    <source>
        <dbReference type="RuleBase" id="RU364043"/>
    </source>
</evidence>
<evidence type="ECO:0000256" key="3">
    <source>
        <dbReference type="ARBA" id="ARBA00011245"/>
    </source>
</evidence>
<dbReference type="InterPro" id="IPR000086">
    <property type="entry name" value="NUDIX_hydrolase_dom"/>
</dbReference>
<evidence type="ECO:0000256" key="4">
    <source>
        <dbReference type="ARBA" id="ARBA00015552"/>
    </source>
</evidence>
<proteinExistence type="inferred from homology"/>
<dbReference type="GO" id="GO:0004787">
    <property type="term" value="F:thiamine diphosphate phosphatase activity"/>
    <property type="evidence" value="ECO:0007669"/>
    <property type="project" value="InterPro"/>
</dbReference>
<dbReference type="eggNOG" id="COG1051">
    <property type="taxonomic scope" value="Bacteria"/>
</dbReference>
<dbReference type="AlphaFoldDB" id="V5DYD8"/>
<dbReference type="RefSeq" id="WP_023494602.1">
    <property type="nucleotide sequence ID" value="NZ_AYLO01000058.1"/>
</dbReference>
<dbReference type="EC" id="3.6.1.-" evidence="6"/>
<dbReference type="OrthoDB" id="8594221at2"/>
<dbReference type="SUPFAM" id="SSF55811">
    <property type="entry name" value="Nudix"/>
    <property type="match status" value="1"/>
</dbReference>
<dbReference type="InterPro" id="IPR020084">
    <property type="entry name" value="NUDIX_hydrolase_CS"/>
</dbReference>
<evidence type="ECO:0000256" key="5">
    <source>
        <dbReference type="ARBA" id="ARBA00022801"/>
    </source>
</evidence>
<dbReference type="CDD" id="cd03675">
    <property type="entry name" value="NUDIX_Hydrolase"/>
    <property type="match status" value="1"/>
</dbReference>
<comment type="caution">
    <text evidence="8">The sequence shown here is derived from an EMBL/GenBank/DDBJ whole genome shotgun (WGS) entry which is preliminary data.</text>
</comment>
<dbReference type="PANTHER" id="PTHR43222">
    <property type="entry name" value="NUDIX HYDROLASE 23"/>
    <property type="match status" value="1"/>
</dbReference>
<keyword evidence="9" id="KW-1185">Reference proteome</keyword>
<dbReference type="InterPro" id="IPR015797">
    <property type="entry name" value="NUDIX_hydrolase-like_dom_sf"/>
</dbReference>
<evidence type="ECO:0000259" key="7">
    <source>
        <dbReference type="PROSITE" id="PS51462"/>
    </source>
</evidence>
<keyword evidence="6" id="KW-0460">Magnesium</keyword>
<reference evidence="8 9" key="1">
    <citation type="journal article" date="2013" name="Genome Announc.">
        <title>Draft Genome Sequence of the Methanotrophic Gammaproteobacterium Methyloglobulus morosus DSM 22980 Strain KoM1.</title>
        <authorList>
            <person name="Poehlein A."/>
            <person name="Deutzmann J.S."/>
            <person name="Daniel R."/>
            <person name="Simeonova D.D."/>
        </authorList>
    </citation>
    <scope>NUCLEOTIDE SEQUENCE [LARGE SCALE GENOMIC DNA]</scope>
    <source>
        <strain evidence="8 9">KoM1</strain>
    </source>
</reference>
<evidence type="ECO:0000313" key="8">
    <source>
        <dbReference type="EMBL" id="ESS72341.1"/>
    </source>
</evidence>
<keyword evidence="5 6" id="KW-0378">Hydrolase</keyword>
<dbReference type="Gene3D" id="3.90.79.10">
    <property type="entry name" value="Nucleoside Triphosphate Pyrophosphohydrolase"/>
    <property type="match status" value="1"/>
</dbReference>
<dbReference type="EMBL" id="AYLO01000058">
    <property type="protein sequence ID" value="ESS72341.1"/>
    <property type="molecule type" value="Genomic_DNA"/>
</dbReference>
<dbReference type="PATRIC" id="fig|1116472.3.peg.1838"/>
<gene>
    <name evidence="6 8" type="primary">nudJ</name>
    <name evidence="8" type="ORF">MGMO_60c00050</name>
</gene>
<accession>V5DYD8</accession>
<dbReference type="STRING" id="1116472.MGMO_60c00050"/>
<dbReference type="GO" id="GO:0017111">
    <property type="term" value="F:ribonucleoside triphosphate phosphatase activity"/>
    <property type="evidence" value="ECO:0007669"/>
    <property type="project" value="InterPro"/>
</dbReference>
<evidence type="ECO:0000313" key="9">
    <source>
        <dbReference type="Proteomes" id="UP000017842"/>
    </source>
</evidence>